<dbReference type="EMBL" id="GL883021">
    <property type="protein sequence ID" value="EGG17156.1"/>
    <property type="molecule type" value="Genomic_DNA"/>
</dbReference>
<sequence>MINVHTTYIDTFIVGKESDSFVILSPDQPTTTTTTQDDIVKVKKQTKRSSKKKTSHDDFENDQDITNFTENELKCKFKQELIVICNRLGIQSSNSQLKDTIIQQIIKQQEFKSKMVDNNKPLFDYNKGSLEYSLPWPIISRIITQFWQESSICTCYYNQQTIDTIKANQYKRCGVMWPIYLSMFDDSKESAMQCPMHRYHYLNDLDPSINIARPFTSTVNDKNKWRFQLLNISKRVNQFISSIYFDNISFKLDQETWSHLNNNQYCPIKSPKIVHLYDTKDDLSFIGDQNIVATIFNMVENLTLDNVNLKAPNNKIIPKNLTSINLQSYQPLEKENRESFLAILSKTMTRRITKLLLPIDWCRSVNLDTKFNLGIVNSNIIPLPQMRNLKTFHYYNYSLYRSSFDNPNLTTLVDHSCGDHGSGYISTFINSLPTTISTIKLKPGTSLFKHLFSDQTLGLLNLNKLLIDYDFEITDQIINHFAKYGYQYHGARFKGSTTKRQFKFIKSTTNEPLIRSTKSTTTPTFQNEIVLNNNNNTTLAYFLIEKIVRYSWNSYYCTCEQITNHKDSIKLQCQQLFNAKSICPVHKNSDTPKKDTDENILYQNINQLRFGLSLIHVYQSHWRQYQSIYHF</sequence>
<reference evidence="2" key="1">
    <citation type="journal article" date="2011" name="Genome Res.">
        <title>Phylogeny-wide analysis of social amoeba genomes highlights ancient origins for complex intercellular communication.</title>
        <authorList>
            <person name="Heidel A.J."/>
            <person name="Lawal H.M."/>
            <person name="Felder M."/>
            <person name="Schilde C."/>
            <person name="Helps N.R."/>
            <person name="Tunggal B."/>
            <person name="Rivero F."/>
            <person name="John U."/>
            <person name="Schleicher M."/>
            <person name="Eichinger L."/>
            <person name="Platzer M."/>
            <person name="Noegel A.A."/>
            <person name="Schaap P."/>
            <person name="Gloeckner G."/>
        </authorList>
    </citation>
    <scope>NUCLEOTIDE SEQUENCE [LARGE SCALE GENOMIC DNA]</scope>
    <source>
        <strain evidence="2">SH3</strain>
    </source>
</reference>
<keyword evidence="2" id="KW-1185">Reference proteome</keyword>
<accession>F4Q597</accession>
<dbReference type="Proteomes" id="UP000007797">
    <property type="component" value="Unassembled WGS sequence"/>
</dbReference>
<dbReference type="RefSeq" id="XP_004355640.1">
    <property type="nucleotide sequence ID" value="XM_004355587.1"/>
</dbReference>
<gene>
    <name evidence="1" type="ORF">DFA_08139</name>
</gene>
<dbReference type="AlphaFoldDB" id="F4Q597"/>
<dbReference type="GeneID" id="14869189"/>
<proteinExistence type="predicted"/>
<name>F4Q597_CACFS</name>
<evidence type="ECO:0000313" key="2">
    <source>
        <dbReference type="Proteomes" id="UP000007797"/>
    </source>
</evidence>
<organism evidence="1 2">
    <name type="scientific">Cavenderia fasciculata</name>
    <name type="common">Slime mold</name>
    <name type="synonym">Dictyostelium fasciculatum</name>
    <dbReference type="NCBI Taxonomy" id="261658"/>
    <lineage>
        <taxon>Eukaryota</taxon>
        <taxon>Amoebozoa</taxon>
        <taxon>Evosea</taxon>
        <taxon>Eumycetozoa</taxon>
        <taxon>Dictyostelia</taxon>
        <taxon>Acytosteliales</taxon>
        <taxon>Cavenderiaceae</taxon>
        <taxon>Cavenderia</taxon>
    </lineage>
</organism>
<protein>
    <submittedName>
        <fullName evidence="1">Uncharacterized protein</fullName>
    </submittedName>
</protein>
<evidence type="ECO:0000313" key="1">
    <source>
        <dbReference type="EMBL" id="EGG17156.1"/>
    </source>
</evidence>
<dbReference type="KEGG" id="dfa:DFA_08139"/>